<organism evidence="2 3">
    <name type="scientific">Adiantum capillus-veneris</name>
    <name type="common">Maidenhair fern</name>
    <dbReference type="NCBI Taxonomy" id="13818"/>
    <lineage>
        <taxon>Eukaryota</taxon>
        <taxon>Viridiplantae</taxon>
        <taxon>Streptophyta</taxon>
        <taxon>Embryophyta</taxon>
        <taxon>Tracheophyta</taxon>
        <taxon>Polypodiopsida</taxon>
        <taxon>Polypodiidae</taxon>
        <taxon>Polypodiales</taxon>
        <taxon>Pteridineae</taxon>
        <taxon>Pteridaceae</taxon>
        <taxon>Vittarioideae</taxon>
        <taxon>Adiantum</taxon>
    </lineage>
</organism>
<evidence type="ECO:0000313" key="3">
    <source>
        <dbReference type="Proteomes" id="UP000886520"/>
    </source>
</evidence>
<dbReference type="Proteomes" id="UP000886520">
    <property type="component" value="Chromosome 22"/>
</dbReference>
<feature type="compositionally biased region" description="Low complexity" evidence="1">
    <location>
        <begin position="104"/>
        <end position="119"/>
    </location>
</feature>
<reference evidence="2" key="1">
    <citation type="submission" date="2021-01" db="EMBL/GenBank/DDBJ databases">
        <title>Adiantum capillus-veneris genome.</title>
        <authorList>
            <person name="Fang Y."/>
            <person name="Liao Q."/>
        </authorList>
    </citation>
    <scope>NUCLEOTIDE SEQUENCE</scope>
    <source>
        <strain evidence="2">H3</strain>
        <tissue evidence="2">Leaf</tissue>
    </source>
</reference>
<evidence type="ECO:0000256" key="1">
    <source>
        <dbReference type="SAM" id="MobiDB-lite"/>
    </source>
</evidence>
<name>A0A9D4U7R2_ADICA</name>
<accession>A0A9D4U7R2</accession>
<comment type="caution">
    <text evidence="2">The sequence shown here is derived from an EMBL/GenBank/DDBJ whole genome shotgun (WGS) entry which is preliminary data.</text>
</comment>
<proteinExistence type="predicted"/>
<feature type="region of interest" description="Disordered" evidence="1">
    <location>
        <begin position="66"/>
        <end position="129"/>
    </location>
</feature>
<keyword evidence="3" id="KW-1185">Reference proteome</keyword>
<feature type="region of interest" description="Disordered" evidence="1">
    <location>
        <begin position="26"/>
        <end position="47"/>
    </location>
</feature>
<protein>
    <submittedName>
        <fullName evidence="2">Uncharacterized protein</fullName>
    </submittedName>
</protein>
<evidence type="ECO:0000313" key="2">
    <source>
        <dbReference type="EMBL" id="KAI5062685.1"/>
    </source>
</evidence>
<sequence>MSDIDLNVVPFSDPQASTSSAAAELLQGGGQAQLQSDLTPGSPRITRPRTQRRINYPLHFLITGRPTQRRRRQAARSTQEYNRHLVDPARTPSQEQAAQDGINPLHSLLPPPHSASLYPPGTPGRNEPQSIQFSAQVPAVPSENFTACDRLAQARDHQHLYAPRPDRYLLRQIRILIRLVRTLVPLVQASSIDIARQLGLSPGTSPSKLDQFHTQLSRAPSIVYARRTPLPDPRRRWIADPRNSVLSPFQQRPDLEQRHTTPLQQNNMDRHQSLYNQGMAMMQNETYRANTALANEHAPVHNHVNRLPREQFMEAIIHPTSASLGRPAQNPRRQSVDTILPSHQASTDLQNQLVQRADHVNWFPQDRFMEANMRPPTQNPYNNIRGLYIPATATSMSPIYSPAPRRPVGRQPDIIELADELHTEAQARQ</sequence>
<feature type="compositionally biased region" description="Low complexity" evidence="1">
    <location>
        <begin position="26"/>
        <end position="36"/>
    </location>
</feature>
<gene>
    <name evidence="2" type="ORF">GOP47_0023224</name>
</gene>
<dbReference type="EMBL" id="JABFUD020000022">
    <property type="protein sequence ID" value="KAI5062685.1"/>
    <property type="molecule type" value="Genomic_DNA"/>
</dbReference>
<dbReference type="AlphaFoldDB" id="A0A9D4U7R2"/>